<evidence type="ECO:0000256" key="8">
    <source>
        <dbReference type="SAM" id="Phobius"/>
    </source>
</evidence>
<keyword evidence="6 8" id="KW-0472">Membrane</keyword>
<dbReference type="Gene3D" id="3.30.420.270">
    <property type="match status" value="1"/>
</dbReference>
<comment type="caution">
    <text evidence="9">The sequence shown here is derived from an EMBL/GenBank/DDBJ whole genome shotgun (WGS) entry which is preliminary data.</text>
</comment>
<evidence type="ECO:0000256" key="2">
    <source>
        <dbReference type="ARBA" id="ARBA00005811"/>
    </source>
</evidence>
<evidence type="ECO:0000313" key="9">
    <source>
        <dbReference type="EMBL" id="MEC4721115.1"/>
    </source>
</evidence>
<sequence>MAGNSSMRGGRSRKFKSEINVVPYIDVMLVLLIIFMAAAPMTNPGVINLPTAAKSALPPTEYIQISLKPDTTATISVNGGKNGSSAAEKVGGRSALLQKLRALHEADPELPVMISADKEIRYDDVIQVISEAKKLGINRVGLATKQ</sequence>
<accession>A0ABU6JBT6</accession>
<dbReference type="InterPro" id="IPR003400">
    <property type="entry name" value="ExbD"/>
</dbReference>
<evidence type="ECO:0000313" key="10">
    <source>
        <dbReference type="Proteomes" id="UP001352263"/>
    </source>
</evidence>
<keyword evidence="7" id="KW-0653">Protein transport</keyword>
<dbReference type="RefSeq" id="WP_326507823.1">
    <property type="nucleotide sequence ID" value="NZ_JAWIIV010000016.1"/>
</dbReference>
<keyword evidence="4 7" id="KW-0812">Transmembrane</keyword>
<evidence type="ECO:0000256" key="1">
    <source>
        <dbReference type="ARBA" id="ARBA00004162"/>
    </source>
</evidence>
<evidence type="ECO:0000256" key="4">
    <source>
        <dbReference type="ARBA" id="ARBA00022692"/>
    </source>
</evidence>
<keyword evidence="5 8" id="KW-1133">Transmembrane helix</keyword>
<protein>
    <submittedName>
        <fullName evidence="9">ExbD/TolR family protein</fullName>
    </submittedName>
</protein>
<keyword evidence="7" id="KW-0813">Transport</keyword>
<evidence type="ECO:0000256" key="3">
    <source>
        <dbReference type="ARBA" id="ARBA00022475"/>
    </source>
</evidence>
<dbReference type="PANTHER" id="PTHR30558:SF7">
    <property type="entry name" value="TOL-PAL SYSTEM PROTEIN TOLR"/>
    <property type="match status" value="1"/>
</dbReference>
<evidence type="ECO:0000256" key="7">
    <source>
        <dbReference type="RuleBase" id="RU003879"/>
    </source>
</evidence>
<feature type="transmembrane region" description="Helical" evidence="8">
    <location>
        <begin position="21"/>
        <end position="41"/>
    </location>
</feature>
<dbReference type="Pfam" id="PF02472">
    <property type="entry name" value="ExbD"/>
    <property type="match status" value="1"/>
</dbReference>
<reference evidence="9 10" key="1">
    <citation type="submission" date="2023-10" db="EMBL/GenBank/DDBJ databases">
        <title>Noviherbaspirillum sp. CPCC 100848 genome assembly.</title>
        <authorList>
            <person name="Li X.Y."/>
            <person name="Fang X.M."/>
        </authorList>
    </citation>
    <scope>NUCLEOTIDE SEQUENCE [LARGE SCALE GENOMIC DNA]</scope>
    <source>
        <strain evidence="9 10">CPCC 100848</strain>
    </source>
</reference>
<comment type="subcellular location">
    <subcellularLocation>
        <location evidence="1">Cell membrane</location>
        <topology evidence="1">Single-pass membrane protein</topology>
    </subcellularLocation>
    <subcellularLocation>
        <location evidence="7">Cell membrane</location>
        <topology evidence="7">Single-pass type II membrane protein</topology>
    </subcellularLocation>
</comment>
<comment type="similarity">
    <text evidence="2 7">Belongs to the ExbD/TolR family.</text>
</comment>
<dbReference type="EMBL" id="JAWIIV010000016">
    <property type="protein sequence ID" value="MEC4721115.1"/>
    <property type="molecule type" value="Genomic_DNA"/>
</dbReference>
<evidence type="ECO:0000256" key="5">
    <source>
        <dbReference type="ARBA" id="ARBA00022989"/>
    </source>
</evidence>
<name>A0ABU6JBT6_9BURK</name>
<dbReference type="PANTHER" id="PTHR30558">
    <property type="entry name" value="EXBD MEMBRANE COMPONENT OF PMF-DRIVEN MACROMOLECULE IMPORT SYSTEM"/>
    <property type="match status" value="1"/>
</dbReference>
<dbReference type="Proteomes" id="UP001352263">
    <property type="component" value="Unassembled WGS sequence"/>
</dbReference>
<keyword evidence="10" id="KW-1185">Reference proteome</keyword>
<proteinExistence type="inferred from homology"/>
<keyword evidence="3" id="KW-1003">Cell membrane</keyword>
<organism evidence="9 10">
    <name type="scientific">Noviherbaspirillum album</name>
    <dbReference type="NCBI Taxonomy" id="3080276"/>
    <lineage>
        <taxon>Bacteria</taxon>
        <taxon>Pseudomonadati</taxon>
        <taxon>Pseudomonadota</taxon>
        <taxon>Betaproteobacteria</taxon>
        <taxon>Burkholderiales</taxon>
        <taxon>Oxalobacteraceae</taxon>
        <taxon>Noviherbaspirillum</taxon>
    </lineage>
</organism>
<gene>
    <name evidence="9" type="ORF">RY831_18275</name>
</gene>
<evidence type="ECO:0000256" key="6">
    <source>
        <dbReference type="ARBA" id="ARBA00023136"/>
    </source>
</evidence>